<dbReference type="Proteomes" id="UP000800094">
    <property type="component" value="Unassembled WGS sequence"/>
</dbReference>
<feature type="region of interest" description="Disordered" evidence="1">
    <location>
        <begin position="1"/>
        <end position="27"/>
    </location>
</feature>
<gene>
    <name evidence="2" type="ORF">BU26DRAFT_572203</name>
</gene>
<evidence type="ECO:0000313" key="2">
    <source>
        <dbReference type="EMBL" id="KAF2240966.1"/>
    </source>
</evidence>
<name>A0A6A6HS74_9PLEO</name>
<dbReference type="GeneID" id="54587553"/>
<dbReference type="EMBL" id="ML987214">
    <property type="protein sequence ID" value="KAF2240966.1"/>
    <property type="molecule type" value="Genomic_DNA"/>
</dbReference>
<sequence>MEQAEERGTASEPPLKSNPSTLPAREYGGKREGIEMDIYDACVAALRKASSVWQAHSCLQRALIRLESMGGTLSTQIKLIDLSDDPEIAPMRAFILGTLGDIAVTLKQLLSAGRREMTGDRHPTEERLIEILACDEVSVEALDEPSDPFSYHGNGGVGDAVQHCGRDIEALLSALEDTQFVFYMKGSRLGERYEQDGIEATGPETPKRFVRVRREWLENGEREAERKVNKQDDESVDWFRPAHCGVATARRDSSSSGSVTLLQQPNSSALGAKRKLQP</sequence>
<protein>
    <submittedName>
        <fullName evidence="2">Uncharacterized protein</fullName>
    </submittedName>
</protein>
<proteinExistence type="predicted"/>
<evidence type="ECO:0000256" key="1">
    <source>
        <dbReference type="SAM" id="MobiDB-lite"/>
    </source>
</evidence>
<dbReference type="OrthoDB" id="10623382at2759"/>
<organism evidence="2 3">
    <name type="scientific">Trematosphaeria pertusa</name>
    <dbReference type="NCBI Taxonomy" id="390896"/>
    <lineage>
        <taxon>Eukaryota</taxon>
        <taxon>Fungi</taxon>
        <taxon>Dikarya</taxon>
        <taxon>Ascomycota</taxon>
        <taxon>Pezizomycotina</taxon>
        <taxon>Dothideomycetes</taxon>
        <taxon>Pleosporomycetidae</taxon>
        <taxon>Pleosporales</taxon>
        <taxon>Massarineae</taxon>
        <taxon>Trematosphaeriaceae</taxon>
        <taxon>Trematosphaeria</taxon>
    </lineage>
</organism>
<feature type="region of interest" description="Disordered" evidence="1">
    <location>
        <begin position="247"/>
        <end position="278"/>
    </location>
</feature>
<feature type="compositionally biased region" description="Polar residues" evidence="1">
    <location>
        <begin position="254"/>
        <end position="269"/>
    </location>
</feature>
<dbReference type="RefSeq" id="XP_033675970.1">
    <property type="nucleotide sequence ID" value="XM_033834223.1"/>
</dbReference>
<reference evidence="2" key="1">
    <citation type="journal article" date="2020" name="Stud. Mycol.">
        <title>101 Dothideomycetes genomes: a test case for predicting lifestyles and emergence of pathogens.</title>
        <authorList>
            <person name="Haridas S."/>
            <person name="Albert R."/>
            <person name="Binder M."/>
            <person name="Bloem J."/>
            <person name="Labutti K."/>
            <person name="Salamov A."/>
            <person name="Andreopoulos B."/>
            <person name="Baker S."/>
            <person name="Barry K."/>
            <person name="Bills G."/>
            <person name="Bluhm B."/>
            <person name="Cannon C."/>
            <person name="Castanera R."/>
            <person name="Culley D."/>
            <person name="Daum C."/>
            <person name="Ezra D."/>
            <person name="Gonzalez J."/>
            <person name="Henrissat B."/>
            <person name="Kuo A."/>
            <person name="Liang C."/>
            <person name="Lipzen A."/>
            <person name="Lutzoni F."/>
            <person name="Magnuson J."/>
            <person name="Mondo S."/>
            <person name="Nolan M."/>
            <person name="Ohm R."/>
            <person name="Pangilinan J."/>
            <person name="Park H.-J."/>
            <person name="Ramirez L."/>
            <person name="Alfaro M."/>
            <person name="Sun H."/>
            <person name="Tritt A."/>
            <person name="Yoshinaga Y."/>
            <person name="Zwiers L.-H."/>
            <person name="Turgeon B."/>
            <person name="Goodwin S."/>
            <person name="Spatafora J."/>
            <person name="Crous P."/>
            <person name="Grigoriev I."/>
        </authorList>
    </citation>
    <scope>NUCLEOTIDE SEQUENCE</scope>
    <source>
        <strain evidence="2">CBS 122368</strain>
    </source>
</reference>
<dbReference type="AlphaFoldDB" id="A0A6A6HS74"/>
<evidence type="ECO:0000313" key="3">
    <source>
        <dbReference type="Proteomes" id="UP000800094"/>
    </source>
</evidence>
<accession>A0A6A6HS74</accession>
<keyword evidence="3" id="KW-1185">Reference proteome</keyword>